<accession>A0A919GTD5</accession>
<name>A0A919GTD5_9ACTN</name>
<protein>
    <recommendedName>
        <fullName evidence="3">Butirosin biosynthesis protein H N-terminal domain-containing protein</fullName>
    </recommendedName>
</protein>
<gene>
    <name evidence="1" type="ORF">Sxan_13610</name>
</gene>
<sequence>MVTAARPDVPAVDGELLSCYGAALAAYLDATGRNWLSALGSSCPLDVRPEADGVHAFRHLPAGLRAAGGPLPLVRRGAPHASQALAGIAAEHAAHGAVVVVGDSFNLPWLTAHQQRHAPHWFVVDGYEDGRWHVRDDFRASDDLGDQSSWSGWAEDAHLRAWARRVPELTLPFLLQERHAFGDEDDAALYDDHQWFAVRGAAGQGPAPDARPGDWLSGPDAVHALAAHFEQYGGHEDGYVQADEIWTAARQRALHLRYLTRQGSTAEAPDEAAVERLTALAADWARLPMMIRFARLSLLRPGGPRTQPLVAALRQLAADESAVPAPAGPAGHDN</sequence>
<dbReference type="EMBL" id="BNEE01000004">
    <property type="protein sequence ID" value="GHI83997.1"/>
    <property type="molecule type" value="Genomic_DNA"/>
</dbReference>
<evidence type="ECO:0000313" key="1">
    <source>
        <dbReference type="EMBL" id="GHI83997.1"/>
    </source>
</evidence>
<comment type="caution">
    <text evidence="1">The sequence shown here is derived from an EMBL/GenBank/DDBJ whole genome shotgun (WGS) entry which is preliminary data.</text>
</comment>
<evidence type="ECO:0000313" key="2">
    <source>
        <dbReference type="Proteomes" id="UP000600026"/>
    </source>
</evidence>
<keyword evidence="2" id="KW-1185">Reference proteome</keyword>
<proteinExistence type="predicted"/>
<dbReference type="OrthoDB" id="3603919at2"/>
<evidence type="ECO:0008006" key="3">
    <source>
        <dbReference type="Google" id="ProtNLM"/>
    </source>
</evidence>
<dbReference type="RefSeq" id="WP_031141940.1">
    <property type="nucleotide sequence ID" value="NZ_BNEE01000004.1"/>
</dbReference>
<reference evidence="1" key="1">
    <citation type="submission" date="2020-09" db="EMBL/GenBank/DDBJ databases">
        <title>Whole genome shotgun sequence of Streptomyces xanthophaeus NBRC 12829.</title>
        <authorList>
            <person name="Komaki H."/>
            <person name="Tamura T."/>
        </authorList>
    </citation>
    <scope>NUCLEOTIDE SEQUENCE</scope>
    <source>
        <strain evidence="1">NBRC 12829</strain>
    </source>
</reference>
<dbReference type="Proteomes" id="UP000600026">
    <property type="component" value="Unassembled WGS sequence"/>
</dbReference>
<organism evidence="1 2">
    <name type="scientific">Streptomyces xanthophaeus</name>
    <dbReference type="NCBI Taxonomy" id="67385"/>
    <lineage>
        <taxon>Bacteria</taxon>
        <taxon>Bacillati</taxon>
        <taxon>Actinomycetota</taxon>
        <taxon>Actinomycetes</taxon>
        <taxon>Kitasatosporales</taxon>
        <taxon>Streptomycetaceae</taxon>
        <taxon>Streptomyces</taxon>
    </lineage>
</organism>
<dbReference type="AlphaFoldDB" id="A0A919GTD5"/>